<name>A0A7W7Y5D6_9BACT</name>
<feature type="chain" id="PRO_5031235008" description="DUF2059 domain-containing protein" evidence="2">
    <location>
        <begin position="24"/>
        <end position="293"/>
    </location>
</feature>
<accession>A0A7W7Y5D6</accession>
<evidence type="ECO:0008006" key="5">
    <source>
        <dbReference type="Google" id="ProtNLM"/>
    </source>
</evidence>
<keyword evidence="2" id="KW-0732">Signal</keyword>
<evidence type="ECO:0000313" key="4">
    <source>
        <dbReference type="Proteomes" id="UP000528322"/>
    </source>
</evidence>
<reference evidence="3 4" key="1">
    <citation type="submission" date="2020-08" db="EMBL/GenBank/DDBJ databases">
        <title>Genomic Encyclopedia of Type Strains, Phase IV (KMG-IV): sequencing the most valuable type-strain genomes for metagenomic binning, comparative biology and taxonomic classification.</title>
        <authorList>
            <person name="Goeker M."/>
        </authorList>
    </citation>
    <scope>NUCLEOTIDE SEQUENCE [LARGE SCALE GENOMIC DNA]</scope>
    <source>
        <strain evidence="3 4">DSM 22071</strain>
    </source>
</reference>
<dbReference type="RefSeq" id="WP_183732725.1">
    <property type="nucleotide sequence ID" value="NZ_JACHID010000010.1"/>
</dbReference>
<feature type="signal peptide" evidence="2">
    <location>
        <begin position="1"/>
        <end position="23"/>
    </location>
</feature>
<feature type="region of interest" description="Disordered" evidence="1">
    <location>
        <begin position="151"/>
        <end position="185"/>
    </location>
</feature>
<evidence type="ECO:0000256" key="1">
    <source>
        <dbReference type="SAM" id="MobiDB-lite"/>
    </source>
</evidence>
<protein>
    <recommendedName>
        <fullName evidence="5">DUF2059 domain-containing protein</fullName>
    </recommendedName>
</protein>
<keyword evidence="4" id="KW-1185">Reference proteome</keyword>
<evidence type="ECO:0000256" key="2">
    <source>
        <dbReference type="SAM" id="SignalP"/>
    </source>
</evidence>
<dbReference type="Proteomes" id="UP000528322">
    <property type="component" value="Unassembled WGS sequence"/>
</dbReference>
<organism evidence="3 4">
    <name type="scientific">Desulfurispira natronophila</name>
    <dbReference type="NCBI Taxonomy" id="682562"/>
    <lineage>
        <taxon>Bacteria</taxon>
        <taxon>Pseudomonadati</taxon>
        <taxon>Chrysiogenota</taxon>
        <taxon>Chrysiogenia</taxon>
        <taxon>Chrysiogenales</taxon>
        <taxon>Chrysiogenaceae</taxon>
        <taxon>Desulfurispira</taxon>
    </lineage>
</organism>
<dbReference type="EMBL" id="JACHID010000010">
    <property type="protein sequence ID" value="MBB5022354.1"/>
    <property type="molecule type" value="Genomic_DNA"/>
</dbReference>
<comment type="caution">
    <text evidence="3">The sequence shown here is derived from an EMBL/GenBank/DDBJ whole genome shotgun (WGS) entry which is preliminary data.</text>
</comment>
<sequence length="293" mass="32346">MRTMLFFIVLFGIALGNSSPAWSEAPGSQPTALDVMEMFMANQGQLDSADIDALLGTAISSNMRIPAEHIGVAFYDTRTNEPLDPAKVREEMGPVRQDGAYQLLQMALQLGGGRLPLNEAQLEALMDAAFISSMRNPPEYISIEFYDRRTGPSGQGGGVSGRVPDSIQTEPEVGPEPSRAGDVDVPPQAFYDAGEIMDKALELGLDTTARKGSVLVPVLYWGREEDELARTFAEYYDELRSIGLYFSRANDPFSDMRRLSRDDDLQVYFGLAWVSGDEAAMQRLRRVFDDINP</sequence>
<dbReference type="AlphaFoldDB" id="A0A7W7Y5D6"/>
<evidence type="ECO:0000313" key="3">
    <source>
        <dbReference type="EMBL" id="MBB5022354.1"/>
    </source>
</evidence>
<gene>
    <name evidence="3" type="ORF">HNR37_001689</name>
</gene>
<proteinExistence type="predicted"/>